<reference evidence="2" key="1">
    <citation type="submission" date="2020-08" db="EMBL/GenBank/DDBJ databases">
        <authorList>
            <person name="Wu L.-H."/>
        </authorList>
    </citation>
    <scope>NUCLEOTIDE SEQUENCE</scope>
</reference>
<dbReference type="EMBL" id="MT890591">
    <property type="protein sequence ID" value="QOK35981.1"/>
    <property type="molecule type" value="Genomic_DNA"/>
</dbReference>
<name>A0A7L9K2J2_9CUCU</name>
<organism evidence="2">
    <name type="scientific">Psylliodes punctifrons</name>
    <dbReference type="NCBI Taxonomy" id="2778951"/>
    <lineage>
        <taxon>Eukaryota</taxon>
        <taxon>Metazoa</taxon>
        <taxon>Ecdysozoa</taxon>
        <taxon>Arthropoda</taxon>
        <taxon>Hexapoda</taxon>
        <taxon>Insecta</taxon>
        <taxon>Pterygota</taxon>
        <taxon>Neoptera</taxon>
        <taxon>Endopterygota</taxon>
        <taxon>Coleoptera</taxon>
        <taxon>Polyphaga</taxon>
        <taxon>Cucujiformia</taxon>
        <taxon>Chrysomeloidea</taxon>
        <taxon>Chrysomelidae</taxon>
        <taxon>Galerucinae</taxon>
        <taxon>Alticini</taxon>
        <taxon>Psylliodes</taxon>
    </lineage>
</organism>
<keyword evidence="1" id="KW-0472">Membrane</keyword>
<keyword evidence="1" id="KW-0812">Transmembrane</keyword>
<geneLocation type="mitochondrion" evidence="2"/>
<proteinExistence type="predicted"/>
<accession>A0A7L9K2J2</accession>
<keyword evidence="2" id="KW-0496">Mitochondrion</keyword>
<gene>
    <name evidence="2" type="primary">ATP8</name>
</gene>
<evidence type="ECO:0000313" key="2">
    <source>
        <dbReference type="EMBL" id="QOK35981.1"/>
    </source>
</evidence>
<sequence length="51" mass="6614">MPQMMPLNWMLLMWFFTLMFYLFNNMNYFSFCYNKKAHMLKFKLNKLTWKW</sequence>
<keyword evidence="1" id="KW-1133">Transmembrane helix</keyword>
<protein>
    <submittedName>
        <fullName evidence="2">ATP synthase F0 subunit 8</fullName>
    </submittedName>
</protein>
<feature type="transmembrane region" description="Helical" evidence="1">
    <location>
        <begin position="12"/>
        <end position="33"/>
    </location>
</feature>
<dbReference type="AlphaFoldDB" id="A0A7L9K2J2"/>
<evidence type="ECO:0000256" key="1">
    <source>
        <dbReference type="SAM" id="Phobius"/>
    </source>
</evidence>